<dbReference type="PANTHER" id="PTHR28008">
    <property type="entry name" value="DOMAIN PROTEIN, PUTATIVE (AFU_ORTHOLOGUE AFUA_3G10980)-RELATED"/>
    <property type="match status" value="1"/>
</dbReference>
<dbReference type="Proteomes" id="UP000789803">
    <property type="component" value="Unassembled WGS sequence"/>
</dbReference>
<dbReference type="NCBIfam" id="NF037970">
    <property type="entry name" value="vanZ_1"/>
    <property type="match status" value="1"/>
</dbReference>
<keyword evidence="1" id="KW-1133">Transmembrane helix</keyword>
<accession>A0ABM8Q6L9</accession>
<proteinExistence type="predicted"/>
<evidence type="ECO:0000256" key="1">
    <source>
        <dbReference type="SAM" id="Phobius"/>
    </source>
</evidence>
<evidence type="ECO:0000313" key="4">
    <source>
        <dbReference type="Proteomes" id="UP000789803"/>
    </source>
</evidence>
<comment type="caution">
    <text evidence="3">The sequence shown here is derived from an EMBL/GenBank/DDBJ whole genome shotgun (WGS) entry which is preliminary data.</text>
</comment>
<organism evidence="3 4">
    <name type="scientific">Campylobacter majalis</name>
    <dbReference type="NCBI Taxonomy" id="2790656"/>
    <lineage>
        <taxon>Bacteria</taxon>
        <taxon>Pseudomonadati</taxon>
        <taxon>Campylobacterota</taxon>
        <taxon>Epsilonproteobacteria</taxon>
        <taxon>Campylobacterales</taxon>
        <taxon>Campylobacteraceae</taxon>
        <taxon>Campylobacter</taxon>
    </lineage>
</organism>
<keyword evidence="4" id="KW-1185">Reference proteome</keyword>
<dbReference type="EMBL" id="CAJHOF010000008">
    <property type="protein sequence ID" value="CAD7288574.1"/>
    <property type="molecule type" value="Genomic_DNA"/>
</dbReference>
<keyword evidence="1" id="KW-0812">Transmembrane</keyword>
<feature type="domain" description="VanZ-like" evidence="2">
    <location>
        <begin position="25"/>
        <end position="105"/>
    </location>
</feature>
<sequence length="122" mass="13955">MHNFFKFGFLITIVAVEFLATTSKQIAINEVFWDKTNHILAFFVLYVLLNFGFKLKNLSKILILLAYGIQIEIVQSMLPNRFFSLFDIVADCIGIMFGALFCIFITNLITKRVKNGKSKGSF</sequence>
<feature type="transmembrane region" description="Helical" evidence="1">
    <location>
        <begin position="84"/>
        <end position="109"/>
    </location>
</feature>
<gene>
    <name evidence="3" type="ORF">LMG7974_01055</name>
</gene>
<feature type="transmembrane region" description="Helical" evidence="1">
    <location>
        <begin position="36"/>
        <end position="53"/>
    </location>
</feature>
<dbReference type="Pfam" id="PF04892">
    <property type="entry name" value="VanZ"/>
    <property type="match status" value="1"/>
</dbReference>
<reference evidence="3 4" key="1">
    <citation type="submission" date="2020-11" db="EMBL/GenBank/DDBJ databases">
        <authorList>
            <person name="Peeters C."/>
        </authorList>
    </citation>
    <scope>NUCLEOTIDE SEQUENCE [LARGE SCALE GENOMIC DNA]</scope>
    <source>
        <strain evidence="3 4">LMG 7974</strain>
    </source>
</reference>
<feature type="transmembrane region" description="Helical" evidence="1">
    <location>
        <begin position="60"/>
        <end position="78"/>
    </location>
</feature>
<evidence type="ECO:0000313" key="3">
    <source>
        <dbReference type="EMBL" id="CAD7288574.1"/>
    </source>
</evidence>
<dbReference type="InterPro" id="IPR006976">
    <property type="entry name" value="VanZ-like"/>
</dbReference>
<evidence type="ECO:0000259" key="2">
    <source>
        <dbReference type="Pfam" id="PF04892"/>
    </source>
</evidence>
<protein>
    <recommendedName>
        <fullName evidence="2">VanZ-like domain-containing protein</fullName>
    </recommendedName>
</protein>
<dbReference type="PANTHER" id="PTHR28008:SF1">
    <property type="entry name" value="DOMAIN PROTEIN, PUTATIVE (AFU_ORTHOLOGUE AFUA_3G10980)-RELATED"/>
    <property type="match status" value="1"/>
</dbReference>
<name>A0ABM8Q6L9_9BACT</name>
<keyword evidence="1" id="KW-0472">Membrane</keyword>
<dbReference type="RefSeq" id="WP_229932857.1">
    <property type="nucleotide sequence ID" value="NZ_CAJHOF010000008.1"/>
</dbReference>